<reference evidence="4 5" key="1">
    <citation type="submission" date="2018-01" db="EMBL/GenBank/DDBJ databases">
        <title>Whole genome analyses suggest that Burkholderia sensu lato contains two further novel genera in the rhizoxinica-symbiotica group Mycetohabitans gen. nov., and Trinickia gen. nov.: implications for the evolution of diazotrophy and nodulation in the Burkholderiaceae.</title>
        <authorList>
            <person name="Estrada-de los Santos P."/>
            <person name="Palmer M."/>
            <person name="Chavez-Ramirez B."/>
            <person name="Beukes C."/>
            <person name="Steenkamp E.T."/>
            <person name="Hirsch A.M."/>
            <person name="Manyaka P."/>
            <person name="Maluk M."/>
            <person name="Lafos M."/>
            <person name="Crook M."/>
            <person name="Gross E."/>
            <person name="Simon M.F."/>
            <person name="Bueno dos Reis Junior F."/>
            <person name="Poole P.S."/>
            <person name="Venter S.N."/>
            <person name="James E.K."/>
        </authorList>
    </citation>
    <scope>NUCLEOTIDE SEQUENCE [LARGE SCALE GENOMIC DNA]</scope>
    <source>
        <strain evidence="4 5">JPY 581</strain>
    </source>
</reference>
<evidence type="ECO:0000313" key="5">
    <source>
        <dbReference type="Proteomes" id="UP000235777"/>
    </source>
</evidence>
<dbReference type="SUPFAM" id="SSF51735">
    <property type="entry name" value="NAD(P)-binding Rossmann-fold domains"/>
    <property type="match status" value="1"/>
</dbReference>
<accession>A0A2N7X560</accession>
<evidence type="ECO:0000256" key="3">
    <source>
        <dbReference type="RuleBase" id="RU000363"/>
    </source>
</evidence>
<dbReference type="GO" id="GO:0016616">
    <property type="term" value="F:oxidoreductase activity, acting on the CH-OH group of donors, NAD or NADP as acceptor"/>
    <property type="evidence" value="ECO:0007669"/>
    <property type="project" value="TreeGrafter"/>
</dbReference>
<dbReference type="EMBL" id="PNYC01000005">
    <property type="protein sequence ID" value="PMS36908.1"/>
    <property type="molecule type" value="Genomic_DNA"/>
</dbReference>
<dbReference type="InterPro" id="IPR020904">
    <property type="entry name" value="Sc_DH/Rdtase_CS"/>
</dbReference>
<name>A0A2N7X560_9BURK</name>
<dbReference type="Gene3D" id="3.40.50.720">
    <property type="entry name" value="NAD(P)-binding Rossmann-like Domain"/>
    <property type="match status" value="1"/>
</dbReference>
<dbReference type="PRINTS" id="PR00080">
    <property type="entry name" value="SDRFAMILY"/>
</dbReference>
<dbReference type="STRING" id="863227.GCA_000373005_03759"/>
<dbReference type="InterPro" id="IPR002347">
    <property type="entry name" value="SDR_fam"/>
</dbReference>
<keyword evidence="2" id="KW-0560">Oxidoreductase</keyword>
<dbReference type="PANTHER" id="PTHR42760">
    <property type="entry name" value="SHORT-CHAIN DEHYDROGENASES/REDUCTASES FAMILY MEMBER"/>
    <property type="match status" value="1"/>
</dbReference>
<dbReference type="InterPro" id="IPR036291">
    <property type="entry name" value="NAD(P)-bd_dom_sf"/>
</dbReference>
<dbReference type="AlphaFoldDB" id="A0A2N7X560"/>
<sequence>MRKRVLVTGAGRGIGFSIAETLAGKGYLTELLVSSETSAKTLLEAEWVRQTDARVHVLDLADRDAVAGFNQTWKSDLWAIVNNAGICRTFGILDAGDDPLDEVLSTNLVGPYLLTKGLLSRLSRPGRIVNIASQLGQEGRTGYSAYCASKFGLIGMTKCWAKELGAEGITVNAVCPGWVGTEMSFKDVDRMAAEQGISSEQFYAGVCEPLELKRFNTPVEVANLVLFLLSDEASGITGRDWLMQTVWNQQ</sequence>
<dbReference type="OrthoDB" id="9786435at2"/>
<dbReference type="PROSITE" id="PS00061">
    <property type="entry name" value="ADH_SHORT"/>
    <property type="match status" value="1"/>
</dbReference>
<proteinExistence type="inferred from homology"/>
<comment type="caution">
    <text evidence="4">The sequence shown here is derived from an EMBL/GenBank/DDBJ whole genome shotgun (WGS) entry which is preliminary data.</text>
</comment>
<dbReference type="Proteomes" id="UP000235777">
    <property type="component" value="Unassembled WGS sequence"/>
</dbReference>
<dbReference type="CDD" id="cd05233">
    <property type="entry name" value="SDR_c"/>
    <property type="match status" value="1"/>
</dbReference>
<evidence type="ECO:0000313" key="4">
    <source>
        <dbReference type="EMBL" id="PMS36908.1"/>
    </source>
</evidence>
<gene>
    <name evidence="4" type="ORF">C0Z20_09195</name>
</gene>
<dbReference type="PANTHER" id="PTHR42760:SF133">
    <property type="entry name" value="3-OXOACYL-[ACYL-CARRIER-PROTEIN] REDUCTASE"/>
    <property type="match status" value="1"/>
</dbReference>
<evidence type="ECO:0000256" key="2">
    <source>
        <dbReference type="ARBA" id="ARBA00023002"/>
    </source>
</evidence>
<dbReference type="Pfam" id="PF00106">
    <property type="entry name" value="adh_short"/>
    <property type="match status" value="1"/>
</dbReference>
<comment type="similarity">
    <text evidence="1 3">Belongs to the short-chain dehydrogenases/reductases (SDR) family.</text>
</comment>
<organism evidence="4 5">
    <name type="scientific">Trinickia symbiotica</name>
    <dbReference type="NCBI Taxonomy" id="863227"/>
    <lineage>
        <taxon>Bacteria</taxon>
        <taxon>Pseudomonadati</taxon>
        <taxon>Pseudomonadota</taxon>
        <taxon>Betaproteobacteria</taxon>
        <taxon>Burkholderiales</taxon>
        <taxon>Burkholderiaceae</taxon>
        <taxon>Trinickia</taxon>
    </lineage>
</organism>
<evidence type="ECO:0000256" key="1">
    <source>
        <dbReference type="ARBA" id="ARBA00006484"/>
    </source>
</evidence>
<dbReference type="RefSeq" id="WP_018442351.1">
    <property type="nucleotide sequence ID" value="NZ_KB890187.1"/>
</dbReference>
<keyword evidence="5" id="KW-1185">Reference proteome</keyword>
<protein>
    <submittedName>
        <fullName evidence="4">SDR family NAD(P)-dependent oxidoreductase</fullName>
    </submittedName>
</protein>
<dbReference type="PRINTS" id="PR00081">
    <property type="entry name" value="GDHRDH"/>
</dbReference>